<evidence type="ECO:0000256" key="2">
    <source>
        <dbReference type="ARBA" id="ARBA00023015"/>
    </source>
</evidence>
<dbReference type="PANTHER" id="PTHR34294">
    <property type="entry name" value="TRANSCRIPTIONAL REGULATOR-RELATED"/>
    <property type="match status" value="1"/>
</dbReference>
<feature type="domain" description="CggR N-terminal DNA binding" evidence="6">
    <location>
        <begin position="19"/>
        <end position="87"/>
    </location>
</feature>
<protein>
    <submittedName>
        <fullName evidence="7">Central glycolytic genes regulator</fullName>
    </submittedName>
</protein>
<keyword evidence="3" id="KW-0238">DNA-binding</keyword>
<gene>
    <name evidence="7" type="ORF">SAMN05421734_1146</name>
</gene>
<dbReference type="SUPFAM" id="SSF100950">
    <property type="entry name" value="NagB/RpiA/CoA transferase-like"/>
    <property type="match status" value="1"/>
</dbReference>
<dbReference type="InterPro" id="IPR048715">
    <property type="entry name" value="CggR_N"/>
</dbReference>
<keyword evidence="4" id="KW-0804">Transcription</keyword>
<accession>A0A1G6N3R8</accession>
<dbReference type="InterPro" id="IPR051054">
    <property type="entry name" value="SorC_transcr_regulators"/>
</dbReference>
<dbReference type="OrthoDB" id="9793820at2"/>
<keyword evidence="2" id="KW-0805">Transcription regulation</keyword>
<dbReference type="Proteomes" id="UP000242949">
    <property type="component" value="Unassembled WGS sequence"/>
</dbReference>
<evidence type="ECO:0000313" key="7">
    <source>
        <dbReference type="EMBL" id="SDC62351.1"/>
    </source>
</evidence>
<dbReference type="InterPro" id="IPR036388">
    <property type="entry name" value="WH-like_DNA-bd_sf"/>
</dbReference>
<dbReference type="EMBL" id="FMYI01000014">
    <property type="protein sequence ID" value="SDC62351.1"/>
    <property type="molecule type" value="Genomic_DNA"/>
</dbReference>
<evidence type="ECO:0000259" key="6">
    <source>
        <dbReference type="Pfam" id="PF21715"/>
    </source>
</evidence>
<comment type="similarity">
    <text evidence="1">Belongs to the SorC transcriptional regulatory family.</text>
</comment>
<proteinExistence type="inferred from homology"/>
<dbReference type="Gene3D" id="3.40.50.1360">
    <property type="match status" value="1"/>
</dbReference>
<dbReference type="AlphaFoldDB" id="A0A1G6N3R8"/>
<evidence type="ECO:0000256" key="4">
    <source>
        <dbReference type="ARBA" id="ARBA00023163"/>
    </source>
</evidence>
<dbReference type="InterPro" id="IPR007324">
    <property type="entry name" value="Sugar-bd_dom_put"/>
</dbReference>
<evidence type="ECO:0000259" key="5">
    <source>
        <dbReference type="Pfam" id="PF04198"/>
    </source>
</evidence>
<dbReference type="InterPro" id="IPR036390">
    <property type="entry name" value="WH_DNA-bd_sf"/>
</dbReference>
<dbReference type="Pfam" id="PF21715">
    <property type="entry name" value="CggR_N"/>
    <property type="match status" value="1"/>
</dbReference>
<dbReference type="SUPFAM" id="SSF46785">
    <property type="entry name" value="Winged helix' DNA-binding domain"/>
    <property type="match status" value="1"/>
</dbReference>
<reference evidence="8" key="1">
    <citation type="submission" date="2016-09" db="EMBL/GenBank/DDBJ databases">
        <authorList>
            <person name="Varghese N."/>
            <person name="Submissions S."/>
        </authorList>
    </citation>
    <scope>NUCLEOTIDE SEQUENCE [LARGE SCALE GENOMIC DNA]</scope>
    <source>
        <strain evidence="8">S5</strain>
    </source>
</reference>
<dbReference type="Gene3D" id="1.10.10.10">
    <property type="entry name" value="Winged helix-like DNA-binding domain superfamily/Winged helix DNA-binding domain"/>
    <property type="match status" value="1"/>
</dbReference>
<dbReference type="Pfam" id="PF04198">
    <property type="entry name" value="Sugar-bind"/>
    <property type="match status" value="1"/>
</dbReference>
<dbReference type="GO" id="GO:0030246">
    <property type="term" value="F:carbohydrate binding"/>
    <property type="evidence" value="ECO:0007669"/>
    <property type="project" value="InterPro"/>
</dbReference>
<organism evidence="7 8">
    <name type="scientific">Pelagirhabdus alkalitolerans</name>
    <dbReference type="NCBI Taxonomy" id="1612202"/>
    <lineage>
        <taxon>Bacteria</taxon>
        <taxon>Bacillati</taxon>
        <taxon>Bacillota</taxon>
        <taxon>Bacilli</taxon>
        <taxon>Bacillales</taxon>
        <taxon>Bacillaceae</taxon>
        <taxon>Pelagirhabdus</taxon>
    </lineage>
</organism>
<name>A0A1G6N3R8_9BACI</name>
<dbReference type="InterPro" id="IPR037171">
    <property type="entry name" value="NagB/RpiA_transferase-like"/>
</dbReference>
<sequence length="342" mass="38082">MRTLIDLQKLVCPEALDLMQKRHQILHTIHLLEPIGRRNLANQVALKERVIRTELDFLTERHLLEVTTKGVRLTRAGIDALNHLKDYVEEINGFRVLETEIKQTLNLDRVIITPGDSDVQEWVKYDLGRRAVQSLHDELTSHETVALTGGTTMAAVAEMMQPTSSAIRPLFVPARGGLGERMENQANTIAAEMAKRINGDYRMLYVPDPLSEETYHSIIREPGVKEVLHMIKQADVVMHGIGDALTMANRRKASKDVLEELNTGRAVSEAFGYYFDQSGQVVHKVRTVGIQLEDLSTIKTVIAVAGGKSKAKAIDSYLRQGKSNVLITDEAAAKALIKGFSL</sequence>
<evidence type="ECO:0000313" key="8">
    <source>
        <dbReference type="Proteomes" id="UP000242949"/>
    </source>
</evidence>
<dbReference type="GO" id="GO:0003677">
    <property type="term" value="F:DNA binding"/>
    <property type="evidence" value="ECO:0007669"/>
    <property type="project" value="UniProtKB-KW"/>
</dbReference>
<dbReference type="STRING" id="1612202.SAMN05421734_1146"/>
<dbReference type="PANTHER" id="PTHR34294:SF5">
    <property type="entry name" value="CENTRAL GLYCOLYTIC GENES REGULATOR"/>
    <property type="match status" value="1"/>
</dbReference>
<dbReference type="RefSeq" id="WP_090797242.1">
    <property type="nucleotide sequence ID" value="NZ_FMYI01000014.1"/>
</dbReference>
<feature type="domain" description="Sugar-binding" evidence="5">
    <location>
        <begin position="92"/>
        <end position="338"/>
    </location>
</feature>
<evidence type="ECO:0000256" key="1">
    <source>
        <dbReference type="ARBA" id="ARBA00010466"/>
    </source>
</evidence>
<keyword evidence="8" id="KW-1185">Reference proteome</keyword>
<evidence type="ECO:0000256" key="3">
    <source>
        <dbReference type="ARBA" id="ARBA00023125"/>
    </source>
</evidence>